<dbReference type="GO" id="GO:0004364">
    <property type="term" value="F:glutathione transferase activity"/>
    <property type="evidence" value="ECO:0007669"/>
    <property type="project" value="UniProtKB-EC"/>
</dbReference>
<keyword evidence="2" id="KW-0808">Transferase</keyword>
<dbReference type="OrthoDB" id="1935530at2759"/>
<dbReference type="FunFam" id="1.20.1050.10:FF:000029">
    <property type="entry name" value="Glutathione S-transferase DHAR3, chloroplastic"/>
    <property type="match status" value="1"/>
</dbReference>
<organism evidence="8 9">
    <name type="scientific">Ceratopteris richardii</name>
    <name type="common">Triangle waterfern</name>
    <dbReference type="NCBI Taxonomy" id="49495"/>
    <lineage>
        <taxon>Eukaryota</taxon>
        <taxon>Viridiplantae</taxon>
        <taxon>Streptophyta</taxon>
        <taxon>Embryophyta</taxon>
        <taxon>Tracheophyta</taxon>
        <taxon>Polypodiopsida</taxon>
        <taxon>Polypodiidae</taxon>
        <taxon>Polypodiales</taxon>
        <taxon>Pteridineae</taxon>
        <taxon>Pteridaceae</taxon>
        <taxon>Parkerioideae</taxon>
        <taxon>Ceratopteris</taxon>
    </lineage>
</organism>
<reference evidence="8" key="1">
    <citation type="submission" date="2021-08" db="EMBL/GenBank/DDBJ databases">
        <title>WGS assembly of Ceratopteris richardii.</title>
        <authorList>
            <person name="Marchant D.B."/>
            <person name="Chen G."/>
            <person name="Jenkins J."/>
            <person name="Shu S."/>
            <person name="Leebens-Mack J."/>
            <person name="Grimwood J."/>
            <person name="Schmutz J."/>
            <person name="Soltis P."/>
            <person name="Soltis D."/>
            <person name="Chen Z.-H."/>
        </authorList>
    </citation>
    <scope>NUCLEOTIDE SEQUENCE</scope>
    <source>
        <strain evidence="8">Whitten #5841</strain>
        <tissue evidence="8">Leaf</tissue>
    </source>
</reference>
<dbReference type="PANTHER" id="PTHR44420">
    <property type="entry name" value="GLUTATHIONE S-TRANSFERASE DHAR2-RELATED"/>
    <property type="match status" value="1"/>
</dbReference>
<evidence type="ECO:0000256" key="3">
    <source>
        <dbReference type="ARBA" id="ARBA00023002"/>
    </source>
</evidence>
<dbReference type="GO" id="GO:0045174">
    <property type="term" value="F:glutathione dehydrogenase (ascorbate) activity"/>
    <property type="evidence" value="ECO:0007669"/>
    <property type="project" value="UniProtKB-EC"/>
</dbReference>
<accession>A0A8T2S6J9</accession>
<proteinExistence type="inferred from homology"/>
<dbReference type="Pfam" id="PF13410">
    <property type="entry name" value="GST_C_2"/>
    <property type="match status" value="1"/>
</dbReference>
<dbReference type="SUPFAM" id="SSF52833">
    <property type="entry name" value="Thioredoxin-like"/>
    <property type="match status" value="1"/>
</dbReference>
<dbReference type="FunFam" id="3.40.30.10:FF:000102">
    <property type="entry name" value="Glutathione S-transferase DHAR3 chloroplastic"/>
    <property type="match status" value="1"/>
</dbReference>
<gene>
    <name evidence="8" type="ORF">KP509_22G075700</name>
</gene>
<evidence type="ECO:0000256" key="6">
    <source>
        <dbReference type="ARBA" id="ARBA00049544"/>
    </source>
</evidence>
<dbReference type="CDD" id="cd00570">
    <property type="entry name" value="GST_N_family"/>
    <property type="match status" value="1"/>
</dbReference>
<dbReference type="InterPro" id="IPR044627">
    <property type="entry name" value="DHAR1/2/3/4"/>
</dbReference>
<dbReference type="GO" id="GO:0033355">
    <property type="term" value="P:ascorbate glutathione cycle"/>
    <property type="evidence" value="ECO:0007669"/>
    <property type="project" value="InterPro"/>
</dbReference>
<keyword evidence="3" id="KW-0560">Oxidoreductase</keyword>
<comment type="catalytic activity">
    <reaction evidence="6">
        <text>L-dehydroascorbate + 2 glutathione = glutathione disulfide + L-ascorbate</text>
        <dbReference type="Rhea" id="RHEA:24424"/>
        <dbReference type="ChEBI" id="CHEBI:38290"/>
        <dbReference type="ChEBI" id="CHEBI:57925"/>
        <dbReference type="ChEBI" id="CHEBI:58297"/>
        <dbReference type="ChEBI" id="CHEBI:58539"/>
        <dbReference type="EC" id="1.8.5.1"/>
    </reaction>
</comment>
<comment type="catalytic activity">
    <reaction evidence="5">
        <text>RX + glutathione = an S-substituted glutathione + a halide anion + H(+)</text>
        <dbReference type="Rhea" id="RHEA:16437"/>
        <dbReference type="ChEBI" id="CHEBI:15378"/>
        <dbReference type="ChEBI" id="CHEBI:16042"/>
        <dbReference type="ChEBI" id="CHEBI:17792"/>
        <dbReference type="ChEBI" id="CHEBI:57925"/>
        <dbReference type="ChEBI" id="CHEBI:90779"/>
        <dbReference type="EC" id="2.5.1.18"/>
    </reaction>
</comment>
<evidence type="ECO:0000259" key="7">
    <source>
        <dbReference type="PROSITE" id="PS50404"/>
    </source>
</evidence>
<protein>
    <recommendedName>
        <fullName evidence="7">GST N-terminal domain-containing protein</fullName>
    </recommendedName>
</protein>
<evidence type="ECO:0000313" key="8">
    <source>
        <dbReference type="EMBL" id="KAH7307755.1"/>
    </source>
</evidence>
<dbReference type="Proteomes" id="UP000825935">
    <property type="component" value="Chromosome 22"/>
</dbReference>
<sequence length="291" mass="31888">MKAIIAASSTTVPLATVSRHCHSPLNPSLPSISSALKYFPLSSRFAVAAPCSSLYYDRGFSRASVVKRSHLSTYMASAAVEPVEVLVKAATGEPEKLGDCPFSQRVLLTLEEKKVPYTLKLVDLSNKPDWFTEVNPEGKVPVIKHEGKWVPDSDVITQIIEEKFPEPPLQTPAEKASAGGKVFPCFVKFLKSKDSSDGTEEALVAELKSLNEHLKEHGPYIAGENVTAADLSLSPKLLHLKVALGHYKNWSIPSDLTYLLTYIETVHARESFTKTRAADEYIVAGWAKHLA</sequence>
<dbReference type="Gene3D" id="1.20.1050.10">
    <property type="match status" value="1"/>
</dbReference>
<comment type="caution">
    <text evidence="8">The sequence shown here is derived from an EMBL/GenBank/DDBJ whole genome shotgun (WGS) entry which is preliminary data.</text>
</comment>
<dbReference type="SFLD" id="SFLDS00019">
    <property type="entry name" value="Glutathione_Transferase_(cytos"/>
    <property type="match status" value="1"/>
</dbReference>
<dbReference type="InterPro" id="IPR004045">
    <property type="entry name" value="Glutathione_S-Trfase_N"/>
</dbReference>
<dbReference type="OMA" id="VQVVCQH"/>
<evidence type="ECO:0000256" key="4">
    <source>
        <dbReference type="ARBA" id="ARBA00024194"/>
    </source>
</evidence>
<dbReference type="AlphaFoldDB" id="A0A8T2S6J9"/>
<dbReference type="InterPro" id="IPR036282">
    <property type="entry name" value="Glutathione-S-Trfase_C_sf"/>
</dbReference>
<keyword evidence="9" id="KW-1185">Reference proteome</keyword>
<dbReference type="Gene3D" id="3.40.30.10">
    <property type="entry name" value="Glutaredoxin"/>
    <property type="match status" value="1"/>
</dbReference>
<dbReference type="SFLD" id="SFLDG00358">
    <property type="entry name" value="Main_(cytGST)"/>
    <property type="match status" value="1"/>
</dbReference>
<dbReference type="SUPFAM" id="SSF47616">
    <property type="entry name" value="GST C-terminal domain-like"/>
    <property type="match status" value="1"/>
</dbReference>
<evidence type="ECO:0000256" key="1">
    <source>
        <dbReference type="ARBA" id="ARBA00022575"/>
    </source>
</evidence>
<dbReference type="InterPro" id="IPR036249">
    <property type="entry name" value="Thioredoxin-like_sf"/>
</dbReference>
<dbReference type="PROSITE" id="PS50404">
    <property type="entry name" value="GST_NTER"/>
    <property type="match status" value="1"/>
</dbReference>
<feature type="domain" description="GST N-terminal" evidence="7">
    <location>
        <begin position="90"/>
        <end position="168"/>
    </location>
</feature>
<dbReference type="PANTHER" id="PTHR44420:SF2">
    <property type="entry name" value="GLUTATHIONE S-TRANSFERASE DHAR2-RELATED"/>
    <property type="match status" value="1"/>
</dbReference>
<keyword evidence="1" id="KW-0216">Detoxification</keyword>
<dbReference type="InterPro" id="IPR040079">
    <property type="entry name" value="Glutathione_S-Trfase"/>
</dbReference>
<name>A0A8T2S6J9_CERRI</name>
<evidence type="ECO:0000256" key="5">
    <source>
        <dbReference type="ARBA" id="ARBA00047960"/>
    </source>
</evidence>
<evidence type="ECO:0000313" key="9">
    <source>
        <dbReference type="Proteomes" id="UP000825935"/>
    </source>
</evidence>
<dbReference type="Pfam" id="PF13409">
    <property type="entry name" value="GST_N_2"/>
    <property type="match status" value="1"/>
</dbReference>
<comment type="similarity">
    <text evidence="4">Belongs to the GST superfamily. DHAR family.</text>
</comment>
<dbReference type="EMBL" id="CM035427">
    <property type="protein sequence ID" value="KAH7307755.1"/>
    <property type="molecule type" value="Genomic_DNA"/>
</dbReference>
<evidence type="ECO:0000256" key="2">
    <source>
        <dbReference type="ARBA" id="ARBA00022679"/>
    </source>
</evidence>